<comment type="caution">
    <text evidence="3">The sequence shown here is derived from an EMBL/GenBank/DDBJ whole genome shotgun (WGS) entry which is preliminary data.</text>
</comment>
<dbReference type="EMBL" id="JACHIG010000015">
    <property type="protein sequence ID" value="MBB5035307.1"/>
    <property type="molecule type" value="Genomic_DNA"/>
</dbReference>
<keyword evidence="4" id="KW-1185">Reference proteome</keyword>
<organism evidence="3 4">
    <name type="scientific">Prosthecobacter vanneervenii</name>
    <dbReference type="NCBI Taxonomy" id="48466"/>
    <lineage>
        <taxon>Bacteria</taxon>
        <taxon>Pseudomonadati</taxon>
        <taxon>Verrucomicrobiota</taxon>
        <taxon>Verrucomicrobiia</taxon>
        <taxon>Verrucomicrobiales</taxon>
        <taxon>Verrucomicrobiaceae</taxon>
        <taxon>Prosthecobacter</taxon>
    </lineage>
</organism>
<feature type="domain" description="Fe-S metabolism associated" evidence="2">
    <location>
        <begin position="15"/>
        <end position="138"/>
    </location>
</feature>
<dbReference type="Pfam" id="PF02657">
    <property type="entry name" value="SufE"/>
    <property type="match status" value="1"/>
</dbReference>
<dbReference type="PANTHER" id="PTHR43597">
    <property type="entry name" value="SULFUR ACCEPTOR PROTEIN CSDE"/>
    <property type="match status" value="1"/>
</dbReference>
<dbReference type="Proteomes" id="UP000590740">
    <property type="component" value="Unassembled WGS sequence"/>
</dbReference>
<proteinExistence type="inferred from homology"/>
<dbReference type="SUPFAM" id="SSF82649">
    <property type="entry name" value="SufE/NifU"/>
    <property type="match status" value="1"/>
</dbReference>
<dbReference type="RefSeq" id="WP_184343957.1">
    <property type="nucleotide sequence ID" value="NZ_JACHIG010000015.1"/>
</dbReference>
<name>A0A7W7YFZ8_9BACT</name>
<dbReference type="PANTHER" id="PTHR43597:SF5">
    <property type="entry name" value="SUFE-LIKE PROTEIN 2, CHLOROPLASTIC"/>
    <property type="match status" value="1"/>
</dbReference>
<sequence length="148" mass="16058">MADYPPALGELISFFESLPEGERRENLIDMAAAAPACAPKEGEKFDLEDIRHDAECTDTVGVHARLEHGGHVHFAISLGPKVQTLTKALTAILCRGLNGSTLAEVLAVPQDFIPRIIGADLVRLRSQTVYYVLGRMKQAAHTLQAQLA</sequence>
<evidence type="ECO:0000313" key="4">
    <source>
        <dbReference type="Proteomes" id="UP000590740"/>
    </source>
</evidence>
<gene>
    <name evidence="3" type="ORF">HNQ65_004917</name>
</gene>
<dbReference type="Gene3D" id="3.90.1010.10">
    <property type="match status" value="1"/>
</dbReference>
<dbReference type="InterPro" id="IPR003808">
    <property type="entry name" value="Fe-S_metab-assoc_dom"/>
</dbReference>
<protein>
    <submittedName>
        <fullName evidence="3">Cysteine desulfuration protein SufE</fullName>
    </submittedName>
</protein>
<reference evidence="3 4" key="1">
    <citation type="submission" date="2020-08" db="EMBL/GenBank/DDBJ databases">
        <title>Genomic Encyclopedia of Type Strains, Phase IV (KMG-IV): sequencing the most valuable type-strain genomes for metagenomic binning, comparative biology and taxonomic classification.</title>
        <authorList>
            <person name="Goeker M."/>
        </authorList>
    </citation>
    <scope>NUCLEOTIDE SEQUENCE [LARGE SCALE GENOMIC DNA]</scope>
    <source>
        <strain evidence="3 4">DSM 12252</strain>
    </source>
</reference>
<accession>A0A7W7YFZ8</accession>
<evidence type="ECO:0000256" key="1">
    <source>
        <dbReference type="ARBA" id="ARBA00010282"/>
    </source>
</evidence>
<dbReference type="AlphaFoldDB" id="A0A7W7YFZ8"/>
<evidence type="ECO:0000313" key="3">
    <source>
        <dbReference type="EMBL" id="MBB5035307.1"/>
    </source>
</evidence>
<comment type="similarity">
    <text evidence="1">Belongs to the SufE family.</text>
</comment>
<evidence type="ECO:0000259" key="2">
    <source>
        <dbReference type="Pfam" id="PF02657"/>
    </source>
</evidence>